<dbReference type="AlphaFoldDB" id="A0AB72UFI3"/>
<dbReference type="EMBL" id="CP004388">
    <property type="protein sequence ID" value="AJD52995.1"/>
    <property type="molecule type" value="Genomic_DNA"/>
</dbReference>
<dbReference type="Proteomes" id="UP000007127">
    <property type="component" value="Chromosome"/>
</dbReference>
<dbReference type="KEGG" id="txi:TH3_14425"/>
<accession>A0AB72UFI3</accession>
<organism evidence="1 2">
    <name type="scientific">Thalassospira xiamenensis M-5 = DSM 17429</name>
    <dbReference type="NCBI Taxonomy" id="1123366"/>
    <lineage>
        <taxon>Bacteria</taxon>
        <taxon>Pseudomonadati</taxon>
        <taxon>Pseudomonadota</taxon>
        <taxon>Alphaproteobacteria</taxon>
        <taxon>Rhodospirillales</taxon>
        <taxon>Thalassospiraceae</taxon>
        <taxon>Thalassospira</taxon>
    </lineage>
</organism>
<sequence>MQPANTTALSVSETVRSLNSGSKGKAGGMVTFRTRLRLMGSGWKAGEAVAAHATGGGGVADVHDPSVLYSQALSSPRHLLIDVCTPLPLSAG</sequence>
<evidence type="ECO:0000313" key="1">
    <source>
        <dbReference type="EMBL" id="AJD52995.1"/>
    </source>
</evidence>
<gene>
    <name evidence="1" type="ORF">TH3_14425</name>
</gene>
<evidence type="ECO:0000313" key="2">
    <source>
        <dbReference type="Proteomes" id="UP000007127"/>
    </source>
</evidence>
<reference evidence="1 2" key="1">
    <citation type="journal article" date="2012" name="J. Bacteriol.">
        <title>Genome sequence of Thalassospira xiamenensis type strain M-5.</title>
        <authorList>
            <person name="Lai Q."/>
            <person name="Shao Z."/>
        </authorList>
    </citation>
    <scope>NUCLEOTIDE SEQUENCE [LARGE SCALE GENOMIC DNA]</scope>
    <source>
        <strain evidence="1 2">M-5</strain>
    </source>
</reference>
<name>A0AB72UFI3_9PROT</name>
<protein>
    <submittedName>
        <fullName evidence="1">Uncharacterized protein</fullName>
    </submittedName>
</protein>
<proteinExistence type="predicted"/>